<sequence>MLQNNIIPDNESIELVALKRAFLVEGKSTSGIENLDFLFGQKNGMDVRQHTTLGDGNTGQQFVQFLVVPYGQLQMSNVTYINNKIEAVQNISLRTITSSPWFVTNKIIRSSTRTSTIKQSILTNSKNLFHRNSNSTFAHIRNLGQSTQITDPTTISKSTKPRPFLWPSLN</sequence>
<keyword evidence="1" id="KW-0548">Nucleotidyltransferase</keyword>
<protein>
    <submittedName>
        <fullName evidence="1">Reverse transcriptase domain-containing protein</fullName>
    </submittedName>
</protein>
<dbReference type="AlphaFoldDB" id="A0A6G0Y0R6"/>
<dbReference type="GO" id="GO:0003964">
    <property type="term" value="F:RNA-directed DNA polymerase activity"/>
    <property type="evidence" value="ECO:0007669"/>
    <property type="project" value="UniProtKB-KW"/>
</dbReference>
<proteinExistence type="predicted"/>
<gene>
    <name evidence="1" type="ORF">FWK35_00025724</name>
</gene>
<evidence type="ECO:0000313" key="2">
    <source>
        <dbReference type="Proteomes" id="UP000478052"/>
    </source>
</evidence>
<reference evidence="1 2" key="1">
    <citation type="submission" date="2019-08" db="EMBL/GenBank/DDBJ databases">
        <title>Whole genome of Aphis craccivora.</title>
        <authorList>
            <person name="Voronova N.V."/>
            <person name="Shulinski R.S."/>
            <person name="Bandarenka Y.V."/>
            <person name="Zhorov D.G."/>
            <person name="Warner D."/>
        </authorList>
    </citation>
    <scope>NUCLEOTIDE SEQUENCE [LARGE SCALE GENOMIC DNA]</scope>
    <source>
        <strain evidence="1">180601</strain>
        <tissue evidence="1">Whole Body</tissue>
    </source>
</reference>
<dbReference type="Proteomes" id="UP000478052">
    <property type="component" value="Unassembled WGS sequence"/>
</dbReference>
<comment type="caution">
    <text evidence="1">The sequence shown here is derived from an EMBL/GenBank/DDBJ whole genome shotgun (WGS) entry which is preliminary data.</text>
</comment>
<keyword evidence="1" id="KW-0695">RNA-directed DNA polymerase</keyword>
<organism evidence="1 2">
    <name type="scientific">Aphis craccivora</name>
    <name type="common">Cowpea aphid</name>
    <dbReference type="NCBI Taxonomy" id="307492"/>
    <lineage>
        <taxon>Eukaryota</taxon>
        <taxon>Metazoa</taxon>
        <taxon>Ecdysozoa</taxon>
        <taxon>Arthropoda</taxon>
        <taxon>Hexapoda</taxon>
        <taxon>Insecta</taxon>
        <taxon>Pterygota</taxon>
        <taxon>Neoptera</taxon>
        <taxon>Paraneoptera</taxon>
        <taxon>Hemiptera</taxon>
        <taxon>Sternorrhyncha</taxon>
        <taxon>Aphidomorpha</taxon>
        <taxon>Aphidoidea</taxon>
        <taxon>Aphididae</taxon>
        <taxon>Aphidini</taxon>
        <taxon>Aphis</taxon>
        <taxon>Aphis</taxon>
    </lineage>
</organism>
<keyword evidence="2" id="KW-1185">Reference proteome</keyword>
<dbReference type="OrthoDB" id="8964543at2759"/>
<name>A0A6G0Y0R6_APHCR</name>
<keyword evidence="1" id="KW-0808">Transferase</keyword>
<dbReference type="EMBL" id="VUJU01006962">
    <property type="protein sequence ID" value="KAF0747103.1"/>
    <property type="molecule type" value="Genomic_DNA"/>
</dbReference>
<evidence type="ECO:0000313" key="1">
    <source>
        <dbReference type="EMBL" id="KAF0747103.1"/>
    </source>
</evidence>
<accession>A0A6G0Y0R6</accession>